<comment type="catalytic activity">
    <reaction evidence="1">
        <text>ATP + protein L-histidine = ADP + protein N-phospho-L-histidine.</text>
        <dbReference type="EC" id="2.7.13.3"/>
    </reaction>
</comment>
<sequence length="866" mass="98755">MNIPTPEMLKVLETVPDLYLIFSPDFIILNASNAYLEATLTQRSQLIGRHVFEVFPENLHTSTPLAPNLSASVEQALATKKPHTMAVQPYDIPHPTQAGVFLERYWSVVNTPVLDETGEVAYIIQKVKDVTESVIIQKQLTDSQEREKTAMAKIQSQNEWLERLFMQAPAAISMLHGPDLVYTFINPAYQKLFPGRELLGKALFKALPEIKGREIEKILWNVMATGESYFGTEVRVDIARHAGGPLEEMYFTFIYQAQRDEQGKVDGIVCFAFEVTELVNSRKKVEENRKQGQLLNRELTSTNADLAFTNEELRSANEKLSTAQEELLQTHQQLERLTIELEERVVQRTKEANEAQELAQAQKDRLEQFFMQAPAAICVLDGPQMVFELVNPYFSELFSGRPLLGKPVLEAVAEIEQQPIYQILRKTYQSGETYDGKEVHIAFARKEGAPLEDRYFNFIYKPRLNSSGKVDGIMIFAFEVTQQVEARKAVETNAYQLRLITDALPVLIGYLDREEKYRFANKAYTAWFNQQPEELLGRPVREVVGDKAYMGVKTYIDRALAGERLDFEARMPYRDNFVKHIHTSYVPDIREGEVVGFFTLVADITESVENMLRIEQREIEAQALAEELAEVNAQLLRINSDLDTFVYTASHDLKAPIINIEGLIKALVRYLSTETLGRENVQTTLSFIQQAIERFKRTIASLTEVVKLQKESSQLPTRVNLQQIISEIQLDLAPQILEAQASIEVHVDACPEIEFAEKNLRSIVYNLLSNAIKYRSPERTPHIHIYCQPTEHYYLLTVTDNGLGMNLSADQPLFSMFKRFHNHVEGSGIGLYMVKRIVENAGGKVDVESKIDEGSTFKIYFKRPFP</sequence>
<dbReference type="InterPro" id="IPR052162">
    <property type="entry name" value="Sensor_kinase/Photoreceptor"/>
</dbReference>
<evidence type="ECO:0000256" key="6">
    <source>
        <dbReference type="SAM" id="Coils"/>
    </source>
</evidence>
<accession>A0ABT8R368</accession>
<dbReference type="InterPro" id="IPR036890">
    <property type="entry name" value="HATPase_C_sf"/>
</dbReference>
<keyword evidence="10" id="KW-1185">Reference proteome</keyword>
<dbReference type="EC" id="2.7.13.3" evidence="2"/>
<evidence type="ECO:0000256" key="3">
    <source>
        <dbReference type="ARBA" id="ARBA00022553"/>
    </source>
</evidence>
<keyword evidence="6" id="KW-0175">Coiled coil</keyword>
<evidence type="ECO:0000313" key="10">
    <source>
        <dbReference type="Proteomes" id="UP001168528"/>
    </source>
</evidence>
<dbReference type="SMART" id="SM00387">
    <property type="entry name" value="HATPase_c"/>
    <property type="match status" value="1"/>
</dbReference>
<dbReference type="PRINTS" id="PR00344">
    <property type="entry name" value="BCTRLSENSOR"/>
</dbReference>
<dbReference type="PANTHER" id="PTHR43304">
    <property type="entry name" value="PHYTOCHROME-LIKE PROTEIN CPH1"/>
    <property type="match status" value="1"/>
</dbReference>
<dbReference type="InterPro" id="IPR005467">
    <property type="entry name" value="His_kinase_dom"/>
</dbReference>
<proteinExistence type="predicted"/>
<evidence type="ECO:0000256" key="4">
    <source>
        <dbReference type="ARBA" id="ARBA00022679"/>
    </source>
</evidence>
<dbReference type="SUPFAM" id="SSF55785">
    <property type="entry name" value="PYP-like sensor domain (PAS domain)"/>
    <property type="match status" value="4"/>
</dbReference>
<feature type="coiled-coil region" evidence="6">
    <location>
        <begin position="299"/>
        <end position="344"/>
    </location>
</feature>
<dbReference type="Gene3D" id="3.30.450.20">
    <property type="entry name" value="PAS domain"/>
    <property type="match status" value="4"/>
</dbReference>
<protein>
    <recommendedName>
        <fullName evidence="2">histidine kinase</fullName>
        <ecNumber evidence="2">2.7.13.3</ecNumber>
    </recommendedName>
</protein>
<feature type="coiled-coil region" evidence="6">
    <location>
        <begin position="614"/>
        <end position="641"/>
    </location>
</feature>
<evidence type="ECO:0000259" key="7">
    <source>
        <dbReference type="PROSITE" id="PS50109"/>
    </source>
</evidence>
<feature type="domain" description="Histidine kinase" evidence="7">
    <location>
        <begin position="648"/>
        <end position="865"/>
    </location>
</feature>
<evidence type="ECO:0000259" key="8">
    <source>
        <dbReference type="PROSITE" id="PS50112"/>
    </source>
</evidence>
<dbReference type="EMBL" id="JAUKPO010000004">
    <property type="protein sequence ID" value="MDO1446538.1"/>
    <property type="molecule type" value="Genomic_DNA"/>
</dbReference>
<dbReference type="InterPro" id="IPR035965">
    <property type="entry name" value="PAS-like_dom_sf"/>
</dbReference>
<organism evidence="9 10">
    <name type="scientific">Rhodocytophaga aerolata</name>
    <dbReference type="NCBI Taxonomy" id="455078"/>
    <lineage>
        <taxon>Bacteria</taxon>
        <taxon>Pseudomonadati</taxon>
        <taxon>Bacteroidota</taxon>
        <taxon>Cytophagia</taxon>
        <taxon>Cytophagales</taxon>
        <taxon>Rhodocytophagaceae</taxon>
        <taxon>Rhodocytophaga</taxon>
    </lineage>
</organism>
<comment type="caution">
    <text evidence="9">The sequence shown here is derived from an EMBL/GenBank/DDBJ whole genome shotgun (WGS) entry which is preliminary data.</text>
</comment>
<dbReference type="InterPro" id="IPR013656">
    <property type="entry name" value="PAS_4"/>
</dbReference>
<dbReference type="PANTHER" id="PTHR43304:SF1">
    <property type="entry name" value="PAC DOMAIN-CONTAINING PROTEIN"/>
    <property type="match status" value="1"/>
</dbReference>
<dbReference type="NCBIfam" id="TIGR00229">
    <property type="entry name" value="sensory_box"/>
    <property type="match status" value="1"/>
</dbReference>
<dbReference type="InterPro" id="IPR036097">
    <property type="entry name" value="HisK_dim/P_sf"/>
</dbReference>
<dbReference type="InterPro" id="IPR003661">
    <property type="entry name" value="HisK_dim/P_dom"/>
</dbReference>
<keyword evidence="3" id="KW-0597">Phosphoprotein</keyword>
<gene>
    <name evidence="9" type="ORF">Q0590_09775</name>
</gene>
<evidence type="ECO:0000313" key="9">
    <source>
        <dbReference type="EMBL" id="MDO1446538.1"/>
    </source>
</evidence>
<dbReference type="PROSITE" id="PS50112">
    <property type="entry name" value="PAS"/>
    <property type="match status" value="1"/>
</dbReference>
<evidence type="ECO:0000256" key="5">
    <source>
        <dbReference type="ARBA" id="ARBA00022777"/>
    </source>
</evidence>
<reference evidence="9" key="1">
    <citation type="submission" date="2023-07" db="EMBL/GenBank/DDBJ databases">
        <title>The genome sequence of Rhodocytophaga aerolata KACC 12507.</title>
        <authorList>
            <person name="Zhang X."/>
        </authorList>
    </citation>
    <scope>NUCLEOTIDE SEQUENCE</scope>
    <source>
        <strain evidence="9">KACC 12507</strain>
    </source>
</reference>
<keyword evidence="5" id="KW-0418">Kinase</keyword>
<feature type="domain" description="PAS" evidence="8">
    <location>
        <begin position="493"/>
        <end position="563"/>
    </location>
</feature>
<evidence type="ECO:0000256" key="1">
    <source>
        <dbReference type="ARBA" id="ARBA00000085"/>
    </source>
</evidence>
<dbReference type="CDD" id="cd00130">
    <property type="entry name" value="PAS"/>
    <property type="match status" value="1"/>
</dbReference>
<dbReference type="InterPro" id="IPR004358">
    <property type="entry name" value="Sig_transdc_His_kin-like_C"/>
</dbReference>
<name>A0ABT8R368_9BACT</name>
<dbReference type="Gene3D" id="3.30.565.10">
    <property type="entry name" value="Histidine kinase-like ATPase, C-terminal domain"/>
    <property type="match status" value="1"/>
</dbReference>
<dbReference type="InterPro" id="IPR000014">
    <property type="entry name" value="PAS"/>
</dbReference>
<dbReference type="SUPFAM" id="SSF55874">
    <property type="entry name" value="ATPase domain of HSP90 chaperone/DNA topoisomerase II/histidine kinase"/>
    <property type="match status" value="1"/>
</dbReference>
<dbReference type="Proteomes" id="UP001168528">
    <property type="component" value="Unassembled WGS sequence"/>
</dbReference>
<dbReference type="RefSeq" id="WP_302037340.1">
    <property type="nucleotide sequence ID" value="NZ_JAUKPO010000004.1"/>
</dbReference>
<dbReference type="InterPro" id="IPR003594">
    <property type="entry name" value="HATPase_dom"/>
</dbReference>
<dbReference type="CDD" id="cd00082">
    <property type="entry name" value="HisKA"/>
    <property type="match status" value="1"/>
</dbReference>
<keyword evidence="4" id="KW-0808">Transferase</keyword>
<evidence type="ECO:0000256" key="2">
    <source>
        <dbReference type="ARBA" id="ARBA00012438"/>
    </source>
</evidence>
<dbReference type="SUPFAM" id="SSF47384">
    <property type="entry name" value="Homodimeric domain of signal transducing histidine kinase"/>
    <property type="match status" value="1"/>
</dbReference>
<dbReference type="PROSITE" id="PS50109">
    <property type="entry name" value="HIS_KIN"/>
    <property type="match status" value="1"/>
</dbReference>
<dbReference type="Pfam" id="PF02518">
    <property type="entry name" value="HATPase_c"/>
    <property type="match status" value="1"/>
</dbReference>
<dbReference type="Gene3D" id="1.10.287.130">
    <property type="match status" value="1"/>
</dbReference>
<dbReference type="SMART" id="SM00091">
    <property type="entry name" value="PAS"/>
    <property type="match status" value="4"/>
</dbReference>
<dbReference type="Pfam" id="PF08448">
    <property type="entry name" value="PAS_4"/>
    <property type="match status" value="4"/>
</dbReference>